<keyword evidence="2" id="KW-0732">Signal</keyword>
<accession>B2A447</accession>
<dbReference type="PANTHER" id="PTHR30290">
    <property type="entry name" value="PERIPLASMIC BINDING COMPONENT OF ABC TRANSPORTER"/>
    <property type="match status" value="1"/>
</dbReference>
<dbReference type="InterPro" id="IPR030678">
    <property type="entry name" value="Peptide/Ni-bd"/>
</dbReference>
<dbReference type="eggNOG" id="COG0747">
    <property type="taxonomic scope" value="Bacteria"/>
</dbReference>
<dbReference type="SUPFAM" id="SSF53850">
    <property type="entry name" value="Periplasmic binding protein-like II"/>
    <property type="match status" value="1"/>
</dbReference>
<dbReference type="Gene3D" id="3.40.190.10">
    <property type="entry name" value="Periplasmic binding protein-like II"/>
    <property type="match status" value="1"/>
</dbReference>
<keyword evidence="5" id="KW-1185">Reference proteome</keyword>
<dbReference type="FunCoup" id="B2A447">
    <property type="interactions" value="143"/>
</dbReference>
<dbReference type="InterPro" id="IPR000914">
    <property type="entry name" value="SBP_5_dom"/>
</dbReference>
<dbReference type="GO" id="GO:0042597">
    <property type="term" value="C:periplasmic space"/>
    <property type="evidence" value="ECO:0007669"/>
    <property type="project" value="UniProtKB-ARBA"/>
</dbReference>
<dbReference type="InParanoid" id="B2A447"/>
<dbReference type="GO" id="GO:0043190">
    <property type="term" value="C:ATP-binding cassette (ABC) transporter complex"/>
    <property type="evidence" value="ECO:0007669"/>
    <property type="project" value="InterPro"/>
</dbReference>
<evidence type="ECO:0000256" key="1">
    <source>
        <dbReference type="SAM" id="MobiDB-lite"/>
    </source>
</evidence>
<evidence type="ECO:0000256" key="2">
    <source>
        <dbReference type="SAM" id="SignalP"/>
    </source>
</evidence>
<dbReference type="EMBL" id="CP001034">
    <property type="protein sequence ID" value="ACB86453.1"/>
    <property type="molecule type" value="Genomic_DNA"/>
</dbReference>
<organism evidence="4 5">
    <name type="scientific">Natranaerobius thermophilus (strain ATCC BAA-1301 / DSM 18059 / JW/NM-WN-LF)</name>
    <dbReference type="NCBI Taxonomy" id="457570"/>
    <lineage>
        <taxon>Bacteria</taxon>
        <taxon>Bacillati</taxon>
        <taxon>Bacillota</taxon>
        <taxon>Clostridia</taxon>
        <taxon>Natranaerobiales</taxon>
        <taxon>Natranaerobiaceae</taxon>
        <taxon>Natranaerobius</taxon>
    </lineage>
</organism>
<dbReference type="RefSeq" id="WP_012449285.1">
    <property type="nucleotide sequence ID" value="NC_010718.1"/>
</dbReference>
<evidence type="ECO:0000313" key="4">
    <source>
        <dbReference type="EMBL" id="ACB86453.1"/>
    </source>
</evidence>
<sequence>MRNSKLLVLFVVLLFASSFALAGCAPPEEAKDEEPQVEDEEKEDPDEVENPAVERPNEIIIGGPDLDGIFNPPLQSTVYDSWILGMIFDTVLTVNEDGELTTGQRSVAEDYEISDDGLEYTFYLREGWKFHDGVEITAEDVAFTLEVTAHPEYDGPRSTWSDNIVGVEEYREGETDEIEGIEIIDDYTIQITSQEPNAGDIYDYSTWVMPSHYYEFDEYEELHELTDDPMGSGPFKLEEYRPDEHAILVANEDYYLGEPEVDRIIYEEIESEQQLPLVETGEADIVQVSSTPENLEMLQDIDFQEELTFLDNSYNYIGIQHDNKHVENQKVRQALAYGLDIDAFIEGLLGDELGRAIAAPFSPVSWAYPEGELNYYEYDPEKANELLDEAGYEWDENEEFRVDEDGEKLSLQWDTIADNEWSEHLTTLALEQWPEIGVELNIDNYEFNSMVDRLDDARGEFDLWNMGWSLGTDPDPSNIFSVEYTGIGEFNTGHYHNEEAEELMEEGIRTFDQDDRQEIYHELAHVFNEDLPYIFVYSSKELWSQNDRVENFEPSAWQALSWNVHEWEVSEYQE</sequence>
<name>B2A447_NATTJ</name>
<proteinExistence type="predicted"/>
<evidence type="ECO:0000313" key="5">
    <source>
        <dbReference type="Proteomes" id="UP000001683"/>
    </source>
</evidence>
<reference evidence="4 5" key="2">
    <citation type="journal article" date="2011" name="J. Bacteriol.">
        <title>Complete genome sequence of the anaerobic, halophilic alkalithermophile Natranaerobius thermophilus JW/NM-WN-LF.</title>
        <authorList>
            <person name="Zhao B."/>
            <person name="Mesbah N.M."/>
            <person name="Dalin E."/>
            <person name="Goodwin L."/>
            <person name="Nolan M."/>
            <person name="Pitluck S."/>
            <person name="Chertkov O."/>
            <person name="Brettin T.S."/>
            <person name="Han J."/>
            <person name="Larimer F.W."/>
            <person name="Land M.L."/>
            <person name="Hauser L."/>
            <person name="Kyrpides N."/>
            <person name="Wiegel J."/>
        </authorList>
    </citation>
    <scope>NUCLEOTIDE SEQUENCE [LARGE SCALE GENOMIC DNA]</scope>
    <source>
        <strain evidence="5">ATCC BAA-1301 / DSM 18059 / JW/NM-WN-LF</strain>
    </source>
</reference>
<dbReference type="PIRSF" id="PIRSF002741">
    <property type="entry name" value="MppA"/>
    <property type="match status" value="1"/>
</dbReference>
<dbReference type="InterPro" id="IPR039424">
    <property type="entry name" value="SBP_5"/>
</dbReference>
<dbReference type="PANTHER" id="PTHR30290:SF81">
    <property type="entry name" value="OLIGOPEPTIDE-BINDING PROTEIN OPPA"/>
    <property type="match status" value="1"/>
</dbReference>
<feature type="chain" id="PRO_5038900687" evidence="2">
    <location>
        <begin position="23"/>
        <end position="574"/>
    </location>
</feature>
<dbReference type="PROSITE" id="PS51257">
    <property type="entry name" value="PROKAR_LIPOPROTEIN"/>
    <property type="match status" value="1"/>
</dbReference>
<dbReference type="HOGENOM" id="CLU_017028_8_4_9"/>
<dbReference type="Gene3D" id="3.90.76.10">
    <property type="entry name" value="Dipeptide-binding Protein, Domain 1"/>
    <property type="match status" value="1"/>
</dbReference>
<dbReference type="Pfam" id="PF00496">
    <property type="entry name" value="SBP_bac_5"/>
    <property type="match status" value="1"/>
</dbReference>
<feature type="compositionally biased region" description="Acidic residues" evidence="1">
    <location>
        <begin position="30"/>
        <end position="49"/>
    </location>
</feature>
<feature type="domain" description="Solute-binding protein family 5" evidence="3">
    <location>
        <begin position="107"/>
        <end position="480"/>
    </location>
</feature>
<dbReference type="OrthoDB" id="9772924at2"/>
<reference evidence="4 5" key="1">
    <citation type="submission" date="2008-04" db="EMBL/GenBank/DDBJ databases">
        <title>Complete sequence of chromosome of Natranaerobius thermophilus JW/NM-WN-LF.</title>
        <authorList>
            <consortium name="US DOE Joint Genome Institute"/>
            <person name="Copeland A."/>
            <person name="Lucas S."/>
            <person name="Lapidus A."/>
            <person name="Glavina del Rio T."/>
            <person name="Dalin E."/>
            <person name="Tice H."/>
            <person name="Bruce D."/>
            <person name="Goodwin L."/>
            <person name="Pitluck S."/>
            <person name="Chertkov O."/>
            <person name="Brettin T."/>
            <person name="Detter J.C."/>
            <person name="Han C."/>
            <person name="Kuske C.R."/>
            <person name="Schmutz J."/>
            <person name="Larimer F."/>
            <person name="Land M."/>
            <person name="Hauser L."/>
            <person name="Kyrpides N."/>
            <person name="Lykidis A."/>
            <person name="Mesbah N.M."/>
            <person name="Wiegel J."/>
        </authorList>
    </citation>
    <scope>NUCLEOTIDE SEQUENCE [LARGE SCALE GENOMIC DNA]</scope>
    <source>
        <strain evidence="5">ATCC BAA-1301 / DSM 18059 / JW/NM-WN-LF</strain>
    </source>
</reference>
<dbReference type="GO" id="GO:1904680">
    <property type="term" value="F:peptide transmembrane transporter activity"/>
    <property type="evidence" value="ECO:0007669"/>
    <property type="project" value="TreeGrafter"/>
</dbReference>
<dbReference type="AlphaFoldDB" id="B2A447"/>
<dbReference type="STRING" id="457570.Nther_2906"/>
<evidence type="ECO:0000259" key="3">
    <source>
        <dbReference type="Pfam" id="PF00496"/>
    </source>
</evidence>
<feature type="region of interest" description="Disordered" evidence="1">
    <location>
        <begin position="26"/>
        <end position="57"/>
    </location>
</feature>
<protein>
    <submittedName>
        <fullName evidence="4">Extracellular solute-binding protein family 5</fullName>
    </submittedName>
</protein>
<feature type="signal peptide" evidence="2">
    <location>
        <begin position="1"/>
        <end position="22"/>
    </location>
</feature>
<dbReference type="KEGG" id="nth:Nther_2906"/>
<gene>
    <name evidence="4" type="ordered locus">Nther_2906</name>
</gene>
<dbReference type="GO" id="GO:0015833">
    <property type="term" value="P:peptide transport"/>
    <property type="evidence" value="ECO:0007669"/>
    <property type="project" value="TreeGrafter"/>
</dbReference>
<dbReference type="Gene3D" id="3.10.105.10">
    <property type="entry name" value="Dipeptide-binding Protein, Domain 3"/>
    <property type="match status" value="1"/>
</dbReference>
<dbReference type="Proteomes" id="UP000001683">
    <property type="component" value="Chromosome"/>
</dbReference>